<evidence type="ECO:0000256" key="4">
    <source>
        <dbReference type="SAM" id="Phobius"/>
    </source>
</evidence>
<keyword evidence="6" id="KW-1185">Reference proteome</keyword>
<keyword evidence="4" id="KW-1133">Transmembrane helix</keyword>
<accession>A0ABV1SBY0</accession>
<dbReference type="EMBL" id="JAYWLC010000001">
    <property type="protein sequence ID" value="MER5170404.1"/>
    <property type="molecule type" value="Genomic_DNA"/>
</dbReference>
<proteinExistence type="predicted"/>
<comment type="caution">
    <text evidence="5">The sequence shown here is derived from an EMBL/GenBank/DDBJ whole genome shotgun (WGS) entry which is preliminary data.</text>
</comment>
<dbReference type="Proteomes" id="UP001438953">
    <property type="component" value="Unassembled WGS sequence"/>
</dbReference>
<comment type="subcellular location">
    <subcellularLocation>
        <location evidence="1">Cell envelope</location>
    </subcellularLocation>
</comment>
<sequence>MAFSTGLAGMRVFSYSAASVLGLLMVSNTLAPVLTTRSERAIVNAPSYLITAPIDGVVQGMTMNTGSRLRDGETVARIRNVSVDQAKLVELRLRVSEMTQEITQRNLRLKTFETQAAQLSDQVLRMQREVLGNLENELAINQTRIERLEATLGLAKGAAARQAKLQTAGIVSKTVAEDQLVTADIVQSQLDELQLGKRQLVERLNAARKGIIVGIDSGQVPTLQAEWRSATQAIALLKGEISTQEDGLRAVIAMRDAEEHRVSLLSETSVEVQGQSEVTTLAIEDGMAARAGDTLARAVRCDQRVIVAIFPERTASKLGPGTAMKISSPDWPEPVPAKVTSILPRTTDTEDTRYVLPFPPTERREFYVMIQPEAAPPQTGGMACGVGAWVTAELQEGTLPQLSAGVRGLLDTALAAIKPNSALAASEDTAFPRHEIAHDVASGL</sequence>
<evidence type="ECO:0000256" key="1">
    <source>
        <dbReference type="ARBA" id="ARBA00004196"/>
    </source>
</evidence>
<dbReference type="InterPro" id="IPR050465">
    <property type="entry name" value="UPF0194_transport"/>
</dbReference>
<evidence type="ECO:0000313" key="6">
    <source>
        <dbReference type="Proteomes" id="UP001438953"/>
    </source>
</evidence>
<gene>
    <name evidence="5" type="ORF">VSX56_01335</name>
</gene>
<evidence type="ECO:0000256" key="2">
    <source>
        <dbReference type="ARBA" id="ARBA00023054"/>
    </source>
</evidence>
<reference evidence="5 6" key="1">
    <citation type="submission" date="2024-06" db="EMBL/GenBank/DDBJ databases">
        <title>Thioclava kandeliae sp. nov. from a rhizosphere soil sample of Kandelia candel in a mangrove.</title>
        <authorList>
            <person name="Mu T."/>
        </authorList>
    </citation>
    <scope>NUCLEOTIDE SEQUENCE [LARGE SCALE GENOMIC DNA]</scope>
    <source>
        <strain evidence="5 6">CPCC 100088</strain>
    </source>
</reference>
<name>A0ABV1SBY0_9RHOB</name>
<organism evidence="5 6">
    <name type="scientific">Thioclava kandeliae</name>
    <dbReference type="NCBI Taxonomy" id="3070818"/>
    <lineage>
        <taxon>Bacteria</taxon>
        <taxon>Pseudomonadati</taxon>
        <taxon>Pseudomonadota</taxon>
        <taxon>Alphaproteobacteria</taxon>
        <taxon>Rhodobacterales</taxon>
        <taxon>Paracoccaceae</taxon>
        <taxon>Thioclava</taxon>
    </lineage>
</organism>
<keyword evidence="4" id="KW-0812">Transmembrane</keyword>
<dbReference type="RefSeq" id="WP_339112311.1">
    <property type="nucleotide sequence ID" value="NZ_JAYWLC010000001.1"/>
</dbReference>
<feature type="coiled-coil region" evidence="3">
    <location>
        <begin position="109"/>
        <end position="151"/>
    </location>
</feature>
<dbReference type="PANTHER" id="PTHR32347:SF23">
    <property type="entry name" value="BLL5650 PROTEIN"/>
    <property type="match status" value="1"/>
</dbReference>
<evidence type="ECO:0000313" key="5">
    <source>
        <dbReference type="EMBL" id="MER5170404.1"/>
    </source>
</evidence>
<keyword evidence="2 3" id="KW-0175">Coiled coil</keyword>
<feature type="transmembrane region" description="Helical" evidence="4">
    <location>
        <begin position="12"/>
        <end position="34"/>
    </location>
</feature>
<keyword evidence="4" id="KW-0472">Membrane</keyword>
<evidence type="ECO:0000256" key="3">
    <source>
        <dbReference type="SAM" id="Coils"/>
    </source>
</evidence>
<dbReference type="PANTHER" id="PTHR32347">
    <property type="entry name" value="EFFLUX SYSTEM COMPONENT YKNX-RELATED"/>
    <property type="match status" value="1"/>
</dbReference>
<protein>
    <recommendedName>
        <fullName evidence="7">HlyD family efflux transporter periplasmic adaptor subunit</fullName>
    </recommendedName>
</protein>
<evidence type="ECO:0008006" key="7">
    <source>
        <dbReference type="Google" id="ProtNLM"/>
    </source>
</evidence>